<sequence length="283" mass="31802">MKSMLNFPPPPPPPSAGNQVLNQLAEYYRQLVDYHQQAAELAAQQLAHIEALLNPILSDIYPSNFHSGEDNECLEDITPLLELPSSDELEIDEDEETLIGQEESTITDDLIQILESNRGKVLHIEYIVRKLYGIVPSQDLLEVTQATKKLLEEGAKEQKWYAMPDSPECWTIDLKEFPDLFISNSKKISSSNKNLAHLPYCSRLPYSEKLAKYDSTGAAISACLQSNYPHTMTTLEVLDWLYPEGVPEARRKKASEAINNVLSKGVGLKGWQKVGPGLYRWTG</sequence>
<accession>B7KCT8</accession>
<dbReference type="STRING" id="65393.PCC7424_3239"/>
<evidence type="ECO:0000313" key="2">
    <source>
        <dbReference type="Proteomes" id="UP000002384"/>
    </source>
</evidence>
<keyword evidence="2" id="KW-1185">Reference proteome</keyword>
<reference evidence="2" key="1">
    <citation type="journal article" date="2011" name="MBio">
        <title>Novel metabolic attributes of the genus Cyanothece, comprising a group of unicellular nitrogen-fixing Cyanobacteria.</title>
        <authorList>
            <person name="Bandyopadhyay A."/>
            <person name="Elvitigala T."/>
            <person name="Welsh E."/>
            <person name="Stockel J."/>
            <person name="Liberton M."/>
            <person name="Min H."/>
            <person name="Sherman L.A."/>
            <person name="Pakrasi H.B."/>
        </authorList>
    </citation>
    <scope>NUCLEOTIDE SEQUENCE [LARGE SCALE GENOMIC DNA]</scope>
    <source>
        <strain evidence="2">PCC 7424</strain>
    </source>
</reference>
<dbReference type="Proteomes" id="UP000002384">
    <property type="component" value="Chromosome"/>
</dbReference>
<name>B7KCT8_GLOC7</name>
<dbReference type="AlphaFoldDB" id="B7KCT8"/>
<dbReference type="KEGG" id="cyc:PCC7424_3239"/>
<gene>
    <name evidence="1" type="ordered locus">PCC7424_3239</name>
</gene>
<dbReference type="HOGENOM" id="CLU_047365_0_0_3"/>
<evidence type="ECO:0000313" key="1">
    <source>
        <dbReference type="EMBL" id="ACK71639.1"/>
    </source>
</evidence>
<proteinExistence type="predicted"/>
<dbReference type="RefSeq" id="WP_015955235.1">
    <property type="nucleotide sequence ID" value="NC_011729.1"/>
</dbReference>
<protein>
    <submittedName>
        <fullName evidence="1">Uncharacterized protein</fullName>
    </submittedName>
</protein>
<dbReference type="eggNOG" id="COG0810">
    <property type="taxonomic scope" value="Bacteria"/>
</dbReference>
<organism evidence="1 2">
    <name type="scientific">Gloeothece citriformis (strain PCC 7424)</name>
    <name type="common">Cyanothece sp. (strain PCC 7424)</name>
    <dbReference type="NCBI Taxonomy" id="65393"/>
    <lineage>
        <taxon>Bacteria</taxon>
        <taxon>Bacillati</taxon>
        <taxon>Cyanobacteriota</taxon>
        <taxon>Cyanophyceae</taxon>
        <taxon>Oscillatoriophycideae</taxon>
        <taxon>Chroococcales</taxon>
        <taxon>Aphanothecaceae</taxon>
        <taxon>Gloeothece</taxon>
        <taxon>Gloeothece citriformis</taxon>
    </lineage>
</organism>
<dbReference type="EMBL" id="CP001291">
    <property type="protein sequence ID" value="ACK71639.1"/>
    <property type="molecule type" value="Genomic_DNA"/>
</dbReference>